<comment type="subcellular location">
    <subcellularLocation>
        <location evidence="1">Nucleus</location>
    </subcellularLocation>
</comment>
<feature type="region of interest" description="Disordered" evidence="6">
    <location>
        <begin position="619"/>
        <end position="640"/>
    </location>
</feature>
<dbReference type="CDD" id="cd12148">
    <property type="entry name" value="fungal_TF_MHR"/>
    <property type="match status" value="1"/>
</dbReference>
<dbReference type="PANTHER" id="PTHR47540:SF6">
    <property type="entry name" value="ZN(II)2CYS6 TRANSCRIPTION FACTOR (EUROFUNG)"/>
    <property type="match status" value="1"/>
</dbReference>
<sequence length="700" mass="77569">MEKPTASDPAARQDSGKRTVRAYLRELERTYNTLTDPAATSPVPRRPERAADHVQSRSAMINSTETCTTPRLDTPEFCTPEAVSVGGETNQSHPTVTHDRRDSLQSWPQISPAQRDATEEEAQEHSRPEFASNPLVARHSVVRDPSGGFRFLGPSSTWSFSRRVLAFLDEMMPQTLSPSDPFNLDGAAYTLNWKRLSFDETPSVNGLPALDYALYLFNTVKFHISQLFRMIDEESFLRELNSFYANRSGSANISRLWFAQYLLILAFGKNFLIQYKAGSAPPGSDYAARAMSLLPDIGDASEDRLLEIEVLCLAALYLQSLDMRITAFRYIGQALRLSFVEGIHREWPAEIVGPELASRCRNVWWTVFILDQEFSALMGAPSSVRYEDITVALPSATDPSTRAAALTLQIHLSRLTARILSTVYGVSNKLDGSFLTETQCVLHSLADMSRELDEVFKARFESSVGGLSRVSTHITLSYHHCIVLTTRPLVMCILQRSILPTGSSKSPHLSLSPPISALLQTCIDSATAILRTLRALGAHDLLESFLPFHLEGVFCSAFILYIIHATLPGRIADSAWLTTAYFVLDSMISKGSSTARLRRDELTHLGILLSPLIARHTPHDSPMAHEAQQSSPNNGSRVADETTHHADMTVYLSEQDPLALIGGLGLSRGEMLELAEQLNIDNVSMPFVVDDWNGQVKDTN</sequence>
<keyword evidence="5" id="KW-0539">Nucleus</keyword>
<reference evidence="8" key="1">
    <citation type="submission" date="2014-12" db="EMBL/GenBank/DDBJ databases">
        <title>Genome Sequence of Valsa Canker Pathogens Uncovers a Specific Adaption of Colonization on Woody Bark.</title>
        <authorList>
            <person name="Yin Z."/>
            <person name="Liu H."/>
            <person name="Gao X."/>
            <person name="Li Z."/>
            <person name="Song N."/>
            <person name="Ke X."/>
            <person name="Dai Q."/>
            <person name="Wu Y."/>
            <person name="Sun Y."/>
            <person name="Xu J.-R."/>
            <person name="Kang Z.K."/>
            <person name="Wang L."/>
            <person name="Huang L."/>
        </authorList>
    </citation>
    <scope>NUCLEOTIDE SEQUENCE [LARGE SCALE GENOMIC DNA]</scope>
    <source>
        <strain evidence="8">03-8</strain>
    </source>
</reference>
<dbReference type="GO" id="GO:0043565">
    <property type="term" value="F:sequence-specific DNA binding"/>
    <property type="evidence" value="ECO:0007669"/>
    <property type="project" value="TreeGrafter"/>
</dbReference>
<dbReference type="InterPro" id="IPR007219">
    <property type="entry name" value="XnlR_reg_dom"/>
</dbReference>
<keyword evidence="9" id="KW-1185">Reference proteome</keyword>
<feature type="region of interest" description="Disordered" evidence="6">
    <location>
        <begin position="28"/>
        <end position="133"/>
    </location>
</feature>
<feature type="domain" description="Xylanolytic transcriptional activator regulatory" evidence="7">
    <location>
        <begin position="327"/>
        <end position="400"/>
    </location>
</feature>
<feature type="region of interest" description="Disordered" evidence="6">
    <location>
        <begin position="1"/>
        <end position="20"/>
    </location>
</feature>
<feature type="compositionally biased region" description="Polar residues" evidence="6">
    <location>
        <begin position="627"/>
        <end position="636"/>
    </location>
</feature>
<keyword evidence="2" id="KW-0805">Transcription regulation</keyword>
<dbReference type="GO" id="GO:0005634">
    <property type="term" value="C:nucleus"/>
    <property type="evidence" value="ECO:0007669"/>
    <property type="project" value="UniProtKB-SubCell"/>
</dbReference>
<dbReference type="EMBL" id="CM003100">
    <property type="protein sequence ID" value="KUI67743.1"/>
    <property type="molecule type" value="Genomic_DNA"/>
</dbReference>
<dbReference type="PANTHER" id="PTHR47540">
    <property type="entry name" value="THIAMINE REPRESSIBLE GENES REGULATORY PROTEIN THI5"/>
    <property type="match status" value="1"/>
</dbReference>
<evidence type="ECO:0000256" key="3">
    <source>
        <dbReference type="ARBA" id="ARBA00023125"/>
    </source>
</evidence>
<gene>
    <name evidence="8" type="ORF">VM1G_11468</name>
</gene>
<dbReference type="GO" id="GO:0045944">
    <property type="term" value="P:positive regulation of transcription by RNA polymerase II"/>
    <property type="evidence" value="ECO:0007669"/>
    <property type="project" value="TreeGrafter"/>
</dbReference>
<evidence type="ECO:0000313" key="8">
    <source>
        <dbReference type="EMBL" id="KUI67743.1"/>
    </source>
</evidence>
<evidence type="ECO:0000256" key="5">
    <source>
        <dbReference type="ARBA" id="ARBA00023242"/>
    </source>
</evidence>
<dbReference type="OrthoDB" id="3548654at2759"/>
<feature type="compositionally biased region" description="Polar residues" evidence="6">
    <location>
        <begin position="56"/>
        <end position="71"/>
    </location>
</feature>
<protein>
    <submittedName>
        <fullName evidence="8">Proline utilization trans-activator</fullName>
    </submittedName>
</protein>
<evidence type="ECO:0000256" key="4">
    <source>
        <dbReference type="ARBA" id="ARBA00023163"/>
    </source>
</evidence>
<evidence type="ECO:0000259" key="7">
    <source>
        <dbReference type="SMART" id="SM00906"/>
    </source>
</evidence>
<proteinExistence type="predicted"/>
<dbReference type="AlphaFoldDB" id="A0A194VV06"/>
<keyword evidence="3" id="KW-0238">DNA-binding</keyword>
<evidence type="ECO:0000256" key="1">
    <source>
        <dbReference type="ARBA" id="ARBA00004123"/>
    </source>
</evidence>
<dbReference type="Proteomes" id="UP000078559">
    <property type="component" value="Chromosome 3"/>
</dbReference>
<dbReference type="GO" id="GO:0006351">
    <property type="term" value="P:DNA-templated transcription"/>
    <property type="evidence" value="ECO:0007669"/>
    <property type="project" value="InterPro"/>
</dbReference>
<evidence type="ECO:0000256" key="2">
    <source>
        <dbReference type="ARBA" id="ARBA00023015"/>
    </source>
</evidence>
<name>A0A194VV06_CYTMA</name>
<evidence type="ECO:0000313" key="9">
    <source>
        <dbReference type="Proteomes" id="UP000078559"/>
    </source>
</evidence>
<dbReference type="SMART" id="SM00906">
    <property type="entry name" value="Fungal_trans"/>
    <property type="match status" value="1"/>
</dbReference>
<keyword evidence="4" id="KW-0804">Transcription</keyword>
<evidence type="ECO:0000256" key="6">
    <source>
        <dbReference type="SAM" id="MobiDB-lite"/>
    </source>
</evidence>
<organism evidence="8 9">
    <name type="scientific">Cytospora mali</name>
    <name type="common">Apple Valsa canker fungus</name>
    <name type="synonym">Valsa mali</name>
    <dbReference type="NCBI Taxonomy" id="578113"/>
    <lineage>
        <taxon>Eukaryota</taxon>
        <taxon>Fungi</taxon>
        <taxon>Dikarya</taxon>
        <taxon>Ascomycota</taxon>
        <taxon>Pezizomycotina</taxon>
        <taxon>Sordariomycetes</taxon>
        <taxon>Sordariomycetidae</taxon>
        <taxon>Diaporthales</taxon>
        <taxon>Cytosporaceae</taxon>
        <taxon>Cytospora</taxon>
    </lineage>
</organism>
<dbReference type="Pfam" id="PF04082">
    <property type="entry name" value="Fungal_trans"/>
    <property type="match status" value="1"/>
</dbReference>
<accession>A0A194VV06</accession>
<dbReference type="InterPro" id="IPR051711">
    <property type="entry name" value="Stress_Response_Reg"/>
</dbReference>
<dbReference type="GO" id="GO:0008270">
    <property type="term" value="F:zinc ion binding"/>
    <property type="evidence" value="ECO:0007669"/>
    <property type="project" value="InterPro"/>
</dbReference>
<feature type="compositionally biased region" description="Basic and acidic residues" evidence="6">
    <location>
        <begin position="45"/>
        <end position="55"/>
    </location>
</feature>